<sequence length="195" mass="22859">MIELKLDRPIDQFLFERNASDYGFGPRWRDESSRGRYHMYVGADGPSLSGDASARLSFSKSGTQVTIFCYSFPSGWEWGWTTMRRFFWTMIHFRRWIEVEQEALDRLRPFLDEHGVRVTQMRRSTVGSPCRTWFAIAFGVGVGFLPSMPAVSELGPWVVPVRTALLIFAFLAYKGRWKTEREFVWSGRTRKERHR</sequence>
<accession>A0A956ND60</accession>
<dbReference type="AlphaFoldDB" id="A0A956ND60"/>
<evidence type="ECO:0000313" key="3">
    <source>
        <dbReference type="Proteomes" id="UP000739538"/>
    </source>
</evidence>
<keyword evidence="1" id="KW-0812">Transmembrane</keyword>
<comment type="caution">
    <text evidence="2">The sequence shown here is derived from an EMBL/GenBank/DDBJ whole genome shotgun (WGS) entry which is preliminary data.</text>
</comment>
<name>A0A956ND60_UNCEI</name>
<organism evidence="2 3">
    <name type="scientific">Eiseniibacteriota bacterium</name>
    <dbReference type="NCBI Taxonomy" id="2212470"/>
    <lineage>
        <taxon>Bacteria</taxon>
        <taxon>Candidatus Eiseniibacteriota</taxon>
    </lineage>
</organism>
<feature type="transmembrane region" description="Helical" evidence="1">
    <location>
        <begin position="154"/>
        <end position="173"/>
    </location>
</feature>
<evidence type="ECO:0000313" key="2">
    <source>
        <dbReference type="EMBL" id="MCA9757135.1"/>
    </source>
</evidence>
<protein>
    <submittedName>
        <fullName evidence="2">Uncharacterized protein</fullName>
    </submittedName>
</protein>
<keyword evidence="1" id="KW-1133">Transmembrane helix</keyword>
<dbReference type="EMBL" id="JAGQHS010000083">
    <property type="protein sequence ID" value="MCA9757135.1"/>
    <property type="molecule type" value="Genomic_DNA"/>
</dbReference>
<reference evidence="2" key="2">
    <citation type="journal article" date="2021" name="Microbiome">
        <title>Successional dynamics and alternative stable states in a saline activated sludge microbial community over 9 years.</title>
        <authorList>
            <person name="Wang Y."/>
            <person name="Ye J."/>
            <person name="Ju F."/>
            <person name="Liu L."/>
            <person name="Boyd J.A."/>
            <person name="Deng Y."/>
            <person name="Parks D.H."/>
            <person name="Jiang X."/>
            <person name="Yin X."/>
            <person name="Woodcroft B.J."/>
            <person name="Tyson G.W."/>
            <person name="Hugenholtz P."/>
            <person name="Polz M.F."/>
            <person name="Zhang T."/>
        </authorList>
    </citation>
    <scope>NUCLEOTIDE SEQUENCE</scope>
    <source>
        <strain evidence="2">HKST-UBA02</strain>
    </source>
</reference>
<reference evidence="2" key="1">
    <citation type="submission" date="2020-04" db="EMBL/GenBank/DDBJ databases">
        <authorList>
            <person name="Zhang T."/>
        </authorList>
    </citation>
    <scope>NUCLEOTIDE SEQUENCE</scope>
    <source>
        <strain evidence="2">HKST-UBA02</strain>
    </source>
</reference>
<evidence type="ECO:0000256" key="1">
    <source>
        <dbReference type="SAM" id="Phobius"/>
    </source>
</evidence>
<keyword evidence="1" id="KW-0472">Membrane</keyword>
<proteinExistence type="predicted"/>
<gene>
    <name evidence="2" type="ORF">KDA27_15125</name>
</gene>
<dbReference type="Proteomes" id="UP000739538">
    <property type="component" value="Unassembled WGS sequence"/>
</dbReference>
<feature type="transmembrane region" description="Helical" evidence="1">
    <location>
        <begin position="130"/>
        <end position="148"/>
    </location>
</feature>